<dbReference type="EMBL" id="ALAO01000247">
    <property type="protein sequence ID" value="EKO38454.1"/>
    <property type="molecule type" value="Genomic_DNA"/>
</dbReference>
<name>K6GBH9_9BACT</name>
<reference evidence="1 2" key="1">
    <citation type="submission" date="2012-07" db="EMBL/GenBank/DDBJ databases">
        <title>Draft genome sequence of Desulfovibrio magneticus str. Maddingley MBC34 obtained from a metagenomic sequence of a methanogenic enrichment isolated from coal-seam formation water in Victoria, Australia.</title>
        <authorList>
            <person name="Greenfield P."/>
            <person name="Hendry P."/>
            <person name="Li D."/>
            <person name="Rosewarne C.P."/>
            <person name="Tran-Dinh N."/>
            <person name="Elbourne L.D.H."/>
            <person name="Paulsen I.T."/>
            <person name="Midgley D.J."/>
        </authorList>
    </citation>
    <scope>NUCLEOTIDE SEQUENCE [LARGE SCALE GENOMIC DNA]</scope>
    <source>
        <strain evidence="2">Maddingley MBC34</strain>
    </source>
</reference>
<protein>
    <submittedName>
        <fullName evidence="1">Coenzyme PQQ synthesis protein D (PqqD)</fullName>
    </submittedName>
</protein>
<organism evidence="1 2">
    <name type="scientific">Solidesulfovibrio magneticus str. Maddingley MBC34</name>
    <dbReference type="NCBI Taxonomy" id="1206767"/>
    <lineage>
        <taxon>Bacteria</taxon>
        <taxon>Pseudomonadati</taxon>
        <taxon>Thermodesulfobacteriota</taxon>
        <taxon>Desulfovibrionia</taxon>
        <taxon>Desulfovibrionales</taxon>
        <taxon>Desulfovibrionaceae</taxon>
        <taxon>Solidesulfovibrio</taxon>
    </lineage>
</organism>
<dbReference type="PATRIC" id="fig|1206767.3.peg.2793"/>
<dbReference type="Proteomes" id="UP000006272">
    <property type="component" value="Unassembled WGS sequence"/>
</dbReference>
<dbReference type="Gene3D" id="1.10.10.1150">
    <property type="entry name" value="Coenzyme PQQ synthesis protein D (PqqD)"/>
    <property type="match status" value="1"/>
</dbReference>
<sequence length="133" mass="14362">MFPFRAKKPPEPVMTRDEAMALAPCPSRDVDASRTAEGLWRLSVPVSVRPALAGLAKRLGVWDGRVLRKTVELDAIGSFVWERIDGRTTVGEISAALAERYGLDRNEAGLAVAEFLRQLGRRGAVGFVGGKGA</sequence>
<comment type="caution">
    <text evidence="1">The sequence shown here is derived from an EMBL/GenBank/DDBJ whole genome shotgun (WGS) entry which is preliminary data.</text>
</comment>
<dbReference type="InterPro" id="IPR041881">
    <property type="entry name" value="PqqD_sf"/>
</dbReference>
<evidence type="ECO:0000313" key="2">
    <source>
        <dbReference type="Proteomes" id="UP000006272"/>
    </source>
</evidence>
<dbReference type="Pfam" id="PF05402">
    <property type="entry name" value="PqqD"/>
    <property type="match status" value="1"/>
</dbReference>
<dbReference type="InterPro" id="IPR008792">
    <property type="entry name" value="PQQD"/>
</dbReference>
<dbReference type="AlphaFoldDB" id="K6GBH9"/>
<evidence type="ECO:0000313" key="1">
    <source>
        <dbReference type="EMBL" id="EKO38454.1"/>
    </source>
</evidence>
<proteinExistence type="predicted"/>
<gene>
    <name evidence="1" type="ORF">B193_2846</name>
</gene>
<accession>K6GBH9</accession>